<sequence length="128" mass="13845">MKKNQQGMTFFGVIFVGMIVVFGAILVMKLIPPYLEYWSVEKIIGVMAKDSSLPGMTPSEVRDSFDKRAVIDNVNVIKGSDLEISKDRGTTVVNANYSVTVPLVGNLSALMEFQASTSGSAPGKKPID</sequence>
<dbReference type="AlphaFoldDB" id="A0A6F8VGV2"/>
<dbReference type="RefSeq" id="WP_173066498.1">
    <property type="nucleotide sequence ID" value="NZ_AP022853.1"/>
</dbReference>
<evidence type="ECO:0000313" key="3">
    <source>
        <dbReference type="Proteomes" id="UP000502260"/>
    </source>
</evidence>
<keyword evidence="1" id="KW-0812">Transmembrane</keyword>
<dbReference type="InterPro" id="IPR032314">
    <property type="entry name" value="DUF4845"/>
</dbReference>
<dbReference type="Proteomes" id="UP000502260">
    <property type="component" value="Chromosome"/>
</dbReference>
<proteinExistence type="predicted"/>
<reference evidence="3" key="1">
    <citation type="submission" date="2020-03" db="EMBL/GenBank/DDBJ databases">
        <title>Complete genome sequence of sulfur-oxidizing bacterium skT11.</title>
        <authorList>
            <person name="Kanda M."/>
            <person name="Kojima H."/>
            <person name="Fukui M."/>
        </authorList>
    </citation>
    <scope>NUCLEOTIDE SEQUENCE [LARGE SCALE GENOMIC DNA]</scope>
    <source>
        <strain evidence="3">skT11</strain>
    </source>
</reference>
<dbReference type="Pfam" id="PF16137">
    <property type="entry name" value="DUF4845"/>
    <property type="match status" value="1"/>
</dbReference>
<dbReference type="EMBL" id="AP022853">
    <property type="protein sequence ID" value="BCB27949.1"/>
    <property type="molecule type" value="Genomic_DNA"/>
</dbReference>
<feature type="transmembrane region" description="Helical" evidence="1">
    <location>
        <begin position="7"/>
        <end position="31"/>
    </location>
</feature>
<keyword evidence="3" id="KW-1185">Reference proteome</keyword>
<evidence type="ECO:0000313" key="2">
    <source>
        <dbReference type="EMBL" id="BCB27949.1"/>
    </source>
</evidence>
<gene>
    <name evidence="2" type="ORF">SKTS_28350</name>
</gene>
<protein>
    <recommendedName>
        <fullName evidence="4">DUF4845 domain-containing protein</fullName>
    </recommendedName>
</protein>
<evidence type="ECO:0008006" key="4">
    <source>
        <dbReference type="Google" id="ProtNLM"/>
    </source>
</evidence>
<accession>A0A6F8VGV2</accession>
<keyword evidence="1" id="KW-1133">Transmembrane helix</keyword>
<keyword evidence="1" id="KW-0472">Membrane</keyword>
<organism evidence="2 3">
    <name type="scientific">Sulfurimicrobium lacus</name>
    <dbReference type="NCBI Taxonomy" id="2715678"/>
    <lineage>
        <taxon>Bacteria</taxon>
        <taxon>Pseudomonadati</taxon>
        <taxon>Pseudomonadota</taxon>
        <taxon>Betaproteobacteria</taxon>
        <taxon>Nitrosomonadales</taxon>
        <taxon>Sulfuricellaceae</taxon>
        <taxon>Sulfurimicrobium</taxon>
    </lineage>
</organism>
<name>A0A6F8VGV2_9PROT</name>
<evidence type="ECO:0000256" key="1">
    <source>
        <dbReference type="SAM" id="Phobius"/>
    </source>
</evidence>
<dbReference type="KEGG" id="slac:SKTS_28350"/>